<sequence>MLILVTLLAFLGEIQYAHLAGKQIGPIGTLDILRVDACEAKNNLKQKVQLKFTFNTKTKVVNGNINIPFNFDESITFKGALHKWTGSEWKKNMMKWDGKACDYLNNYLPKIFADFQSSLDPKVKTKCTIQKGNYKINNLIVPLKHLELPMIVYGKLKAEFKAFKGKETVLCIEAEADSKSALLAH</sequence>
<dbReference type="InterPro" id="IPR036846">
    <property type="entry name" value="GM2-AP_sf"/>
</dbReference>
<evidence type="ECO:0000256" key="1">
    <source>
        <dbReference type="ARBA" id="ARBA00022729"/>
    </source>
</evidence>
<dbReference type="Gene3D" id="2.70.220.10">
    <property type="entry name" value="Ganglioside GM2 activator"/>
    <property type="match status" value="1"/>
</dbReference>
<keyword evidence="1 2" id="KW-0732">Signal</keyword>
<reference evidence="4" key="1">
    <citation type="submission" date="2025-08" db="UniProtKB">
        <authorList>
            <consortium name="RefSeq"/>
        </authorList>
    </citation>
    <scope>IDENTIFICATION</scope>
    <source>
        <tissue evidence="4">Whole Larva</tissue>
    </source>
</reference>
<dbReference type="SUPFAM" id="SSF63707">
    <property type="entry name" value="Ganglioside M2 (gm2) activator"/>
    <property type="match status" value="1"/>
</dbReference>
<proteinExistence type="predicted"/>
<protein>
    <submittedName>
        <fullName evidence="4">Uncharacterized protein LOC108556275</fullName>
    </submittedName>
</protein>
<accession>A0ABM1LZN1</accession>
<feature type="signal peptide" evidence="2">
    <location>
        <begin position="1"/>
        <end position="16"/>
    </location>
</feature>
<organism evidence="3 4">
    <name type="scientific">Nicrophorus vespilloides</name>
    <name type="common">Boreal carrion beetle</name>
    <dbReference type="NCBI Taxonomy" id="110193"/>
    <lineage>
        <taxon>Eukaryota</taxon>
        <taxon>Metazoa</taxon>
        <taxon>Ecdysozoa</taxon>
        <taxon>Arthropoda</taxon>
        <taxon>Hexapoda</taxon>
        <taxon>Insecta</taxon>
        <taxon>Pterygota</taxon>
        <taxon>Neoptera</taxon>
        <taxon>Endopterygota</taxon>
        <taxon>Coleoptera</taxon>
        <taxon>Polyphaga</taxon>
        <taxon>Staphyliniformia</taxon>
        <taxon>Silphidae</taxon>
        <taxon>Nicrophorinae</taxon>
        <taxon>Nicrophorus</taxon>
    </lineage>
</organism>
<feature type="chain" id="PRO_5045075227" evidence="2">
    <location>
        <begin position="17"/>
        <end position="185"/>
    </location>
</feature>
<keyword evidence="3" id="KW-1185">Reference proteome</keyword>
<evidence type="ECO:0000313" key="4">
    <source>
        <dbReference type="RefSeq" id="XP_017767781.1"/>
    </source>
</evidence>
<dbReference type="PANTHER" id="PTHR21112">
    <property type="entry name" value="CHEMOSENSORY PROTEIN A 29A-RELATED"/>
    <property type="match status" value="1"/>
</dbReference>
<dbReference type="PANTHER" id="PTHR21112:SF0">
    <property type="entry name" value="CHEMOSENSORY PROTEIN A 29A-RELATED"/>
    <property type="match status" value="1"/>
</dbReference>
<gene>
    <name evidence="4" type="primary">LOC108556275</name>
</gene>
<dbReference type="GeneID" id="108556275"/>
<dbReference type="Proteomes" id="UP000695000">
    <property type="component" value="Unplaced"/>
</dbReference>
<evidence type="ECO:0000313" key="3">
    <source>
        <dbReference type="Proteomes" id="UP000695000"/>
    </source>
</evidence>
<dbReference type="RefSeq" id="XP_017767781.1">
    <property type="nucleotide sequence ID" value="XM_017912292.1"/>
</dbReference>
<evidence type="ECO:0000256" key="2">
    <source>
        <dbReference type="SAM" id="SignalP"/>
    </source>
</evidence>
<name>A0ABM1LZN1_NICVS</name>